<protein>
    <submittedName>
        <fullName evidence="2">Uncharacterized protein</fullName>
    </submittedName>
</protein>
<accession>A0A8H7DGN0</accession>
<dbReference type="OrthoDB" id="3265563at2759"/>
<keyword evidence="1" id="KW-0472">Membrane</keyword>
<keyword evidence="1" id="KW-1133">Transmembrane helix</keyword>
<evidence type="ECO:0000313" key="3">
    <source>
        <dbReference type="Proteomes" id="UP000620124"/>
    </source>
</evidence>
<keyword evidence="3" id="KW-1185">Reference proteome</keyword>
<dbReference type="Proteomes" id="UP000620124">
    <property type="component" value="Unassembled WGS sequence"/>
</dbReference>
<dbReference type="EMBL" id="JACAZI010000001">
    <property type="protein sequence ID" value="KAF7372432.1"/>
    <property type="molecule type" value="Genomic_DNA"/>
</dbReference>
<keyword evidence="1" id="KW-0812">Transmembrane</keyword>
<name>A0A8H7DGN0_9AGAR</name>
<feature type="transmembrane region" description="Helical" evidence="1">
    <location>
        <begin position="123"/>
        <end position="143"/>
    </location>
</feature>
<feature type="transmembrane region" description="Helical" evidence="1">
    <location>
        <begin position="35"/>
        <end position="59"/>
    </location>
</feature>
<feature type="transmembrane region" description="Helical" evidence="1">
    <location>
        <begin position="80"/>
        <end position="103"/>
    </location>
</feature>
<evidence type="ECO:0000256" key="1">
    <source>
        <dbReference type="SAM" id="Phobius"/>
    </source>
</evidence>
<organism evidence="2 3">
    <name type="scientific">Mycena venus</name>
    <dbReference type="NCBI Taxonomy" id="2733690"/>
    <lineage>
        <taxon>Eukaryota</taxon>
        <taxon>Fungi</taxon>
        <taxon>Dikarya</taxon>
        <taxon>Basidiomycota</taxon>
        <taxon>Agaricomycotina</taxon>
        <taxon>Agaricomycetes</taxon>
        <taxon>Agaricomycetidae</taxon>
        <taxon>Agaricales</taxon>
        <taxon>Marasmiineae</taxon>
        <taxon>Mycenaceae</taxon>
        <taxon>Mycena</taxon>
    </lineage>
</organism>
<dbReference type="AlphaFoldDB" id="A0A8H7DGN0"/>
<evidence type="ECO:0000313" key="2">
    <source>
        <dbReference type="EMBL" id="KAF7372432.1"/>
    </source>
</evidence>
<reference evidence="2" key="1">
    <citation type="submission" date="2020-05" db="EMBL/GenBank/DDBJ databases">
        <title>Mycena genomes resolve the evolution of fungal bioluminescence.</title>
        <authorList>
            <person name="Tsai I.J."/>
        </authorList>
    </citation>
    <scope>NUCLEOTIDE SEQUENCE</scope>
    <source>
        <strain evidence="2">CCC161011</strain>
    </source>
</reference>
<proteinExistence type="predicted"/>
<comment type="caution">
    <text evidence="2">The sequence shown here is derived from an EMBL/GenBank/DDBJ whole genome shotgun (WGS) entry which is preliminary data.</text>
</comment>
<sequence>MTPVVVAGLGYFTIIDAVVHSNLPELLRFVDLTRFFQLSIVLSLLTTLVLMALTVGRIWSLAWAARRVMGQKVAGEYRTVCAMILESGALYFIGGLGFVTLMVKTGSGTLTEIALKSLATLPGTVLGQLAGIAPTIIAVRVGLGYSIESVDTFVAPRPRTRVVSQVPAATPHSADVVSSDHAYCDE</sequence>
<gene>
    <name evidence="2" type="ORF">MVEN_00104500</name>
</gene>